<dbReference type="OrthoDB" id="6997139at2759"/>
<name>A0A9P8TK87_WICPI</name>
<proteinExistence type="predicted"/>
<accession>A0A9P8TK87</accession>
<gene>
    <name evidence="1" type="ORF">WICPIJ_007665</name>
</gene>
<dbReference type="EMBL" id="JAEUBG010004437">
    <property type="protein sequence ID" value="KAH3681396.1"/>
    <property type="molecule type" value="Genomic_DNA"/>
</dbReference>
<reference evidence="1" key="2">
    <citation type="submission" date="2021-01" db="EMBL/GenBank/DDBJ databases">
        <authorList>
            <person name="Schikora-Tamarit M.A."/>
        </authorList>
    </citation>
    <scope>NUCLEOTIDE SEQUENCE</scope>
    <source>
        <strain evidence="1">CBS2887</strain>
    </source>
</reference>
<sequence>MNWPEGKPWEAACCCNLNWFLAWICCSNWDLLTSFLWAKATYNGLPATMCWFISEMALAASSGEEKETKPKPLDLPDSSTMTLTEAMVPKAENSSFNFSSSMESSKFLMNKLTAWTWLLSNLLASNCFFKSSKRSAFFWARPTYNGLPFHSLPFKFSMALTADSCCSWITLRPHDSDGTALDFGVVQFCKSLFTIGLVLVVNVGVTKGSLGDGITTDSDGGNGTDLREDVE</sequence>
<reference evidence="1" key="1">
    <citation type="journal article" date="2021" name="Open Biol.">
        <title>Shared evolutionary footprints suggest mitochondrial oxidative damage underlies multiple complex I losses in fungi.</title>
        <authorList>
            <person name="Schikora-Tamarit M.A."/>
            <person name="Marcet-Houben M."/>
            <person name="Nosek J."/>
            <person name="Gabaldon T."/>
        </authorList>
    </citation>
    <scope>NUCLEOTIDE SEQUENCE</scope>
    <source>
        <strain evidence="1">CBS2887</strain>
    </source>
</reference>
<evidence type="ECO:0000313" key="1">
    <source>
        <dbReference type="EMBL" id="KAH3681396.1"/>
    </source>
</evidence>
<dbReference type="AlphaFoldDB" id="A0A9P8TK87"/>
<keyword evidence="2" id="KW-1185">Reference proteome</keyword>
<dbReference type="Proteomes" id="UP000774326">
    <property type="component" value="Unassembled WGS sequence"/>
</dbReference>
<evidence type="ECO:0000313" key="2">
    <source>
        <dbReference type="Proteomes" id="UP000774326"/>
    </source>
</evidence>
<protein>
    <submittedName>
        <fullName evidence="1">Uncharacterized protein</fullName>
    </submittedName>
</protein>
<organism evidence="1 2">
    <name type="scientific">Wickerhamomyces pijperi</name>
    <name type="common">Yeast</name>
    <name type="synonym">Pichia pijperi</name>
    <dbReference type="NCBI Taxonomy" id="599730"/>
    <lineage>
        <taxon>Eukaryota</taxon>
        <taxon>Fungi</taxon>
        <taxon>Dikarya</taxon>
        <taxon>Ascomycota</taxon>
        <taxon>Saccharomycotina</taxon>
        <taxon>Saccharomycetes</taxon>
        <taxon>Phaffomycetales</taxon>
        <taxon>Wickerhamomycetaceae</taxon>
        <taxon>Wickerhamomyces</taxon>
    </lineage>
</organism>
<comment type="caution">
    <text evidence="1">The sequence shown here is derived from an EMBL/GenBank/DDBJ whole genome shotgun (WGS) entry which is preliminary data.</text>
</comment>